<name>A0A8S5UCA3_9CAUD</name>
<dbReference type="GO" id="GO:0009253">
    <property type="term" value="P:peptidoglycan catabolic process"/>
    <property type="evidence" value="ECO:0007669"/>
    <property type="project" value="InterPro"/>
</dbReference>
<dbReference type="GO" id="GO:0008745">
    <property type="term" value="F:N-acetylmuramoyl-L-alanine amidase activity"/>
    <property type="evidence" value="ECO:0007669"/>
    <property type="project" value="InterPro"/>
</dbReference>
<dbReference type="InterPro" id="IPR036505">
    <property type="entry name" value="Amidase/PGRP_sf"/>
</dbReference>
<dbReference type="GO" id="GO:0001897">
    <property type="term" value="P:symbiont-mediated cytolysis of host cell"/>
    <property type="evidence" value="ECO:0007669"/>
    <property type="project" value="UniProtKB-ARBA"/>
</dbReference>
<organism evidence="4">
    <name type="scientific">Siphoviridae sp. ctgN495</name>
    <dbReference type="NCBI Taxonomy" id="2825608"/>
    <lineage>
        <taxon>Viruses</taxon>
        <taxon>Duplodnaviria</taxon>
        <taxon>Heunggongvirae</taxon>
        <taxon>Uroviricota</taxon>
        <taxon>Caudoviricetes</taxon>
    </lineage>
</organism>
<reference evidence="4" key="1">
    <citation type="journal article" date="2021" name="Proc. Natl. Acad. Sci. U.S.A.">
        <title>A Catalog of Tens of Thousands of Viruses from Human Metagenomes Reveals Hidden Associations with Chronic Diseases.</title>
        <authorList>
            <person name="Tisza M.J."/>
            <person name="Buck C.B."/>
        </authorList>
    </citation>
    <scope>NUCLEOTIDE SEQUENCE</scope>
    <source>
        <strain evidence="4">CtgN495</strain>
    </source>
</reference>
<feature type="domain" description="N-acetylmuramoyl-L-alanine amidase" evidence="3">
    <location>
        <begin position="17"/>
        <end position="119"/>
    </location>
</feature>
<dbReference type="InterPro" id="IPR002502">
    <property type="entry name" value="Amidase_domain"/>
</dbReference>
<dbReference type="Pfam" id="PF01510">
    <property type="entry name" value="Amidase_2"/>
    <property type="match status" value="1"/>
</dbReference>
<proteinExistence type="predicted"/>
<accession>A0A8S5UCA3</accession>
<keyword evidence="1" id="KW-0929">Antimicrobial</keyword>
<dbReference type="SUPFAM" id="SSF55846">
    <property type="entry name" value="N-acetylmuramoyl-L-alanine amidase-like"/>
    <property type="match status" value="1"/>
</dbReference>
<dbReference type="Gene3D" id="3.40.80.10">
    <property type="entry name" value="Peptidoglycan recognition protein-like"/>
    <property type="match status" value="1"/>
</dbReference>
<evidence type="ECO:0000259" key="3">
    <source>
        <dbReference type="Pfam" id="PF01510"/>
    </source>
</evidence>
<dbReference type="Gene3D" id="3.20.20.80">
    <property type="entry name" value="Glycosidases"/>
    <property type="match status" value="1"/>
</dbReference>
<dbReference type="EMBL" id="BK016063">
    <property type="protein sequence ID" value="DAF92097.1"/>
    <property type="molecule type" value="Genomic_DNA"/>
</dbReference>
<protein>
    <submittedName>
        <fullName evidence="4">N-acetylmuramoyl-L-alanine amidase</fullName>
    </submittedName>
</protein>
<dbReference type="CDD" id="cd06583">
    <property type="entry name" value="PGRP"/>
    <property type="match status" value="1"/>
</dbReference>
<evidence type="ECO:0000313" key="4">
    <source>
        <dbReference type="EMBL" id="DAF92097.1"/>
    </source>
</evidence>
<sequence length="360" mass="40297">MAGVMSAESCGNWFKSGTDGASSNYGIGRDGDIGLYVEEKNRSWATSSGKIDCRAVTIEVSNSVAGGEWPVSDASYKSLIKLVADICKRNGIKRLNYTGDKSGNLHMHKWYASTACPGPYLESRFPDIANQVNNILSNPSYNPTRSPSSVNISIDSSIPADTTTAYALAVNGGILPSPEQIDPYVITINRKVKSVDFKKIKELGVIGVVVELGFLFDSTHSKVEFRNPNLVNQIKMIQDESLLYGMYFNGRARTIKEAKEEMYEVYLAVKSFHPNLGFWLVPSFTGNKTKNDEILNFYKETLEELGLKGQIGIYTKREELNKIDWEKDSDDWLLWIDDHIDAFNNITELLTPMFFAYNNQ</sequence>
<evidence type="ECO:0000256" key="1">
    <source>
        <dbReference type="ARBA" id="ARBA00022529"/>
    </source>
</evidence>
<dbReference type="GO" id="GO:0042742">
    <property type="term" value="P:defense response to bacterium"/>
    <property type="evidence" value="ECO:0007669"/>
    <property type="project" value="UniProtKB-KW"/>
</dbReference>
<keyword evidence="2" id="KW-0081">Bacteriolytic enzyme</keyword>
<evidence type="ECO:0000256" key="2">
    <source>
        <dbReference type="ARBA" id="ARBA00022638"/>
    </source>
</evidence>